<evidence type="ECO:0000313" key="1">
    <source>
        <dbReference type="EMBL" id="GAA2717307.1"/>
    </source>
</evidence>
<evidence type="ECO:0000313" key="2">
    <source>
        <dbReference type="Proteomes" id="UP001500886"/>
    </source>
</evidence>
<reference evidence="1 2" key="1">
    <citation type="journal article" date="2019" name="Int. J. Syst. Evol. Microbiol.">
        <title>The Global Catalogue of Microorganisms (GCM) 10K type strain sequencing project: providing services to taxonomists for standard genome sequencing and annotation.</title>
        <authorList>
            <consortium name="The Broad Institute Genomics Platform"/>
            <consortium name="The Broad Institute Genome Sequencing Center for Infectious Disease"/>
            <person name="Wu L."/>
            <person name="Ma J."/>
        </authorList>
    </citation>
    <scope>NUCLEOTIDE SEQUENCE [LARGE SCALE GENOMIC DNA]</scope>
    <source>
        <strain evidence="1 2">JCM 4542</strain>
    </source>
</reference>
<dbReference type="EMBL" id="BAAASL010000010">
    <property type="protein sequence ID" value="GAA2717307.1"/>
    <property type="molecule type" value="Genomic_DNA"/>
</dbReference>
<organism evidence="1 2">
    <name type="scientific">Streptomyces luteosporeus</name>
    <dbReference type="NCBI Taxonomy" id="173856"/>
    <lineage>
        <taxon>Bacteria</taxon>
        <taxon>Bacillati</taxon>
        <taxon>Actinomycetota</taxon>
        <taxon>Actinomycetes</taxon>
        <taxon>Kitasatosporales</taxon>
        <taxon>Streptomycetaceae</taxon>
        <taxon>Streptomyces</taxon>
    </lineage>
</organism>
<sequence>MAHAVVGNRPAGPDGWALRPQDVAEAIAHVVTPPRRVAIGEVLLRPTGQLQGHRAGCVDRHFGN</sequence>
<accession>A0ABN3TSE4</accession>
<proteinExistence type="predicted"/>
<name>A0ABN3TSE4_9ACTN</name>
<comment type="caution">
    <text evidence="1">The sequence shown here is derived from an EMBL/GenBank/DDBJ whole genome shotgun (WGS) entry which is preliminary data.</text>
</comment>
<dbReference type="Proteomes" id="UP001500886">
    <property type="component" value="Unassembled WGS sequence"/>
</dbReference>
<protein>
    <submittedName>
        <fullName evidence="1">Uncharacterized protein</fullName>
    </submittedName>
</protein>
<gene>
    <name evidence="1" type="ORF">GCM10010315_30200</name>
</gene>
<keyword evidence="2" id="KW-1185">Reference proteome</keyword>